<comment type="caution">
    <text evidence="2">The sequence shown here is derived from an EMBL/GenBank/DDBJ whole genome shotgun (WGS) entry which is preliminary data.</text>
</comment>
<proteinExistence type="predicted"/>
<accession>A0A8S3E4M0</accession>
<feature type="region of interest" description="Disordered" evidence="1">
    <location>
        <begin position="29"/>
        <end position="51"/>
    </location>
</feature>
<gene>
    <name evidence="2" type="ORF">BYL167_LOCUS56304</name>
</gene>
<evidence type="ECO:0000313" key="3">
    <source>
        <dbReference type="Proteomes" id="UP000681967"/>
    </source>
</evidence>
<evidence type="ECO:0000256" key="1">
    <source>
        <dbReference type="SAM" id="MobiDB-lite"/>
    </source>
</evidence>
<organism evidence="2 3">
    <name type="scientific">Rotaria magnacalcarata</name>
    <dbReference type="NCBI Taxonomy" id="392030"/>
    <lineage>
        <taxon>Eukaryota</taxon>
        <taxon>Metazoa</taxon>
        <taxon>Spiralia</taxon>
        <taxon>Gnathifera</taxon>
        <taxon>Rotifera</taxon>
        <taxon>Eurotatoria</taxon>
        <taxon>Bdelloidea</taxon>
        <taxon>Philodinida</taxon>
        <taxon>Philodinidae</taxon>
        <taxon>Rotaria</taxon>
    </lineage>
</organism>
<protein>
    <submittedName>
        <fullName evidence="2">Uncharacterized protein</fullName>
    </submittedName>
</protein>
<feature type="compositionally biased region" description="Low complexity" evidence="1">
    <location>
        <begin position="36"/>
        <end position="45"/>
    </location>
</feature>
<dbReference type="EMBL" id="CAJOBH010221288">
    <property type="protein sequence ID" value="CAF5032979.1"/>
    <property type="molecule type" value="Genomic_DNA"/>
</dbReference>
<dbReference type="Proteomes" id="UP000681967">
    <property type="component" value="Unassembled WGS sequence"/>
</dbReference>
<evidence type="ECO:0000313" key="2">
    <source>
        <dbReference type="EMBL" id="CAF5032979.1"/>
    </source>
</evidence>
<reference evidence="2" key="1">
    <citation type="submission" date="2021-02" db="EMBL/GenBank/DDBJ databases">
        <authorList>
            <person name="Nowell W R."/>
        </authorList>
    </citation>
    <scope>NUCLEOTIDE SEQUENCE</scope>
</reference>
<dbReference type="AlphaFoldDB" id="A0A8S3E4M0"/>
<name>A0A8S3E4M0_9BILA</name>
<sequence>FLFFYIESLQNSINVDPLQAASPSKVLPANTSVDNTSDVPQVTPSTSPPPIVVNDTRAQFLNSIADFNLAKLKQTKTIDRSAPKL</sequence>
<feature type="non-terminal residue" evidence="2">
    <location>
        <position position="1"/>
    </location>
</feature>